<name>A0ABQ9Y1D3_9EUKA</name>
<comment type="caution">
    <text evidence="1">The sequence shown here is derived from an EMBL/GenBank/DDBJ whole genome shotgun (WGS) entry which is preliminary data.</text>
</comment>
<evidence type="ECO:0000313" key="2">
    <source>
        <dbReference type="Proteomes" id="UP001281761"/>
    </source>
</evidence>
<gene>
    <name evidence="1" type="ORF">BLNAU_7441</name>
</gene>
<sequence length="270" mass="30448">MEDSADTAEGRLLTDRKGDWGGVVSNWMVLWNGIHEVWLDTVALAAMHVETQRLCWASVERGESGEVPTLWCGSRRVVAVSAPSRLLNKDLHRNTGISGTKKQIRNRQLERQHETSISNWIVNQVRRSILSHTTLSPQCRSVRDCLQKQQSGLVVDDWRAASRKTVRTMTQYETSFPLTNVPEIALTPQDAESVVDERLEAEIEKMGEMMGQTGFFQTGQLVSAVDLIQRLVEVDVASGQPQGEWIMLNGNNENRLVVSLLVWIKNKRDV</sequence>
<protein>
    <submittedName>
        <fullName evidence="1">Uncharacterized protein</fullName>
    </submittedName>
</protein>
<keyword evidence="2" id="KW-1185">Reference proteome</keyword>
<evidence type="ECO:0000313" key="1">
    <source>
        <dbReference type="EMBL" id="KAK2957542.1"/>
    </source>
</evidence>
<reference evidence="1 2" key="1">
    <citation type="journal article" date="2022" name="bioRxiv">
        <title>Genomics of Preaxostyla Flagellates Illuminates Evolutionary Transitions and the Path Towards Mitochondrial Loss.</title>
        <authorList>
            <person name="Novak L.V.F."/>
            <person name="Treitli S.C."/>
            <person name="Pyrih J."/>
            <person name="Halakuc P."/>
            <person name="Pipaliya S.V."/>
            <person name="Vacek V."/>
            <person name="Brzon O."/>
            <person name="Soukal P."/>
            <person name="Eme L."/>
            <person name="Dacks J.B."/>
            <person name="Karnkowska A."/>
            <person name="Elias M."/>
            <person name="Hampl V."/>
        </authorList>
    </citation>
    <scope>NUCLEOTIDE SEQUENCE [LARGE SCALE GENOMIC DNA]</scope>
    <source>
        <strain evidence="1">NAU3</strain>
        <tissue evidence="1">Gut</tissue>
    </source>
</reference>
<accession>A0ABQ9Y1D3</accession>
<dbReference type="EMBL" id="JARBJD010000045">
    <property type="protein sequence ID" value="KAK2957542.1"/>
    <property type="molecule type" value="Genomic_DNA"/>
</dbReference>
<proteinExistence type="predicted"/>
<dbReference type="Proteomes" id="UP001281761">
    <property type="component" value="Unassembled WGS sequence"/>
</dbReference>
<organism evidence="1 2">
    <name type="scientific">Blattamonas nauphoetae</name>
    <dbReference type="NCBI Taxonomy" id="2049346"/>
    <lineage>
        <taxon>Eukaryota</taxon>
        <taxon>Metamonada</taxon>
        <taxon>Preaxostyla</taxon>
        <taxon>Oxymonadida</taxon>
        <taxon>Blattamonas</taxon>
    </lineage>
</organism>